<evidence type="ECO:0008006" key="3">
    <source>
        <dbReference type="Google" id="ProtNLM"/>
    </source>
</evidence>
<name>A0AAD9XPJ8_9ROSI</name>
<dbReference type="InterPro" id="IPR036691">
    <property type="entry name" value="Endo/exonu/phosph_ase_sf"/>
</dbReference>
<evidence type="ECO:0000313" key="1">
    <source>
        <dbReference type="EMBL" id="KAK2663063.1"/>
    </source>
</evidence>
<dbReference type="SUPFAM" id="SSF56219">
    <property type="entry name" value="DNase I-like"/>
    <property type="match status" value="1"/>
</dbReference>
<dbReference type="Proteomes" id="UP001280121">
    <property type="component" value="Unassembled WGS sequence"/>
</dbReference>
<sequence>MRNFKKIIDLAKVIDLRMMRMSFTWCYNRVADSWARLDRFLYDPMLLSWFPNLVQKGLSRSLSDHNPVSIGEQVVDWCPKPFPFLNSWLEDKDLLVGVSKSWKQSGGGGSSRKRLFFKMKAVKDHMKKWLKHRKNVGDNLKILETELVTIEEKAVVQGWTLALREERSSCLAKLWKQIRLDEQKWKQISKVKWLKEGDRNSRYFHTLSNLRKKINFIGELSIGGRVCCAPAQVKEGVHSFFKEHFKRRNIHRPQMPWLV</sequence>
<organism evidence="1 2">
    <name type="scientific">Dipteronia dyeriana</name>
    <dbReference type="NCBI Taxonomy" id="168575"/>
    <lineage>
        <taxon>Eukaryota</taxon>
        <taxon>Viridiplantae</taxon>
        <taxon>Streptophyta</taxon>
        <taxon>Embryophyta</taxon>
        <taxon>Tracheophyta</taxon>
        <taxon>Spermatophyta</taxon>
        <taxon>Magnoliopsida</taxon>
        <taxon>eudicotyledons</taxon>
        <taxon>Gunneridae</taxon>
        <taxon>Pentapetalae</taxon>
        <taxon>rosids</taxon>
        <taxon>malvids</taxon>
        <taxon>Sapindales</taxon>
        <taxon>Sapindaceae</taxon>
        <taxon>Hippocastanoideae</taxon>
        <taxon>Acereae</taxon>
        <taxon>Dipteronia</taxon>
    </lineage>
</organism>
<dbReference type="PANTHER" id="PTHR33710">
    <property type="entry name" value="BNAC02G09200D PROTEIN"/>
    <property type="match status" value="1"/>
</dbReference>
<protein>
    <recommendedName>
        <fullName evidence="3">Reverse transcriptase</fullName>
    </recommendedName>
</protein>
<keyword evidence="2" id="KW-1185">Reference proteome</keyword>
<reference evidence="1" key="1">
    <citation type="journal article" date="2023" name="Plant J.">
        <title>Genome sequences and population genomics provide insights into the demographic history, inbreeding, and mutation load of two 'living fossil' tree species of Dipteronia.</title>
        <authorList>
            <person name="Feng Y."/>
            <person name="Comes H.P."/>
            <person name="Chen J."/>
            <person name="Zhu S."/>
            <person name="Lu R."/>
            <person name="Zhang X."/>
            <person name="Li P."/>
            <person name="Qiu J."/>
            <person name="Olsen K.M."/>
            <person name="Qiu Y."/>
        </authorList>
    </citation>
    <scope>NUCLEOTIDE SEQUENCE</scope>
    <source>
        <strain evidence="1">KIB01</strain>
    </source>
</reference>
<comment type="caution">
    <text evidence="1">The sequence shown here is derived from an EMBL/GenBank/DDBJ whole genome shotgun (WGS) entry which is preliminary data.</text>
</comment>
<dbReference type="EMBL" id="JANJYI010000001">
    <property type="protein sequence ID" value="KAK2663063.1"/>
    <property type="molecule type" value="Genomic_DNA"/>
</dbReference>
<proteinExistence type="predicted"/>
<accession>A0AAD9XPJ8</accession>
<evidence type="ECO:0000313" key="2">
    <source>
        <dbReference type="Proteomes" id="UP001280121"/>
    </source>
</evidence>
<dbReference type="Gene3D" id="3.60.10.10">
    <property type="entry name" value="Endonuclease/exonuclease/phosphatase"/>
    <property type="match status" value="1"/>
</dbReference>
<gene>
    <name evidence="1" type="ORF">Ddye_001637</name>
</gene>
<dbReference type="PANTHER" id="PTHR33710:SF64">
    <property type="entry name" value="ENDONUCLEASE_EXONUCLEASE_PHOSPHATASE DOMAIN-CONTAINING PROTEIN"/>
    <property type="match status" value="1"/>
</dbReference>
<dbReference type="AlphaFoldDB" id="A0AAD9XPJ8"/>